<dbReference type="InterPro" id="IPR006674">
    <property type="entry name" value="HD_domain"/>
</dbReference>
<dbReference type="AlphaFoldDB" id="A0A1E3X7T3"/>
<dbReference type="PATRIC" id="fig|1872076.5.peg.3857"/>
<comment type="caution">
    <text evidence="4">The sequence shown here is derived from an EMBL/GenBank/DDBJ whole genome shotgun (WGS) entry which is preliminary data.</text>
</comment>
<dbReference type="GO" id="GO:0008832">
    <property type="term" value="F:dGTPase activity"/>
    <property type="evidence" value="ECO:0007669"/>
    <property type="project" value="TreeGrafter"/>
</dbReference>
<dbReference type="GO" id="GO:0006203">
    <property type="term" value="P:dGTP catabolic process"/>
    <property type="evidence" value="ECO:0007669"/>
    <property type="project" value="TreeGrafter"/>
</dbReference>
<dbReference type="InterPro" id="IPR003607">
    <property type="entry name" value="HD/PDEase_dom"/>
</dbReference>
<comment type="similarity">
    <text evidence="2">Belongs to the dGTPase family. Type 2 subfamily.</text>
</comment>
<evidence type="ECO:0000256" key="2">
    <source>
        <dbReference type="HAMAP-Rule" id="MF_01212"/>
    </source>
</evidence>
<organism evidence="4 5">
    <name type="scientific">Candidatus Scalindua rubra</name>
    <dbReference type="NCBI Taxonomy" id="1872076"/>
    <lineage>
        <taxon>Bacteria</taxon>
        <taxon>Pseudomonadati</taxon>
        <taxon>Planctomycetota</taxon>
        <taxon>Candidatus Brocadiia</taxon>
        <taxon>Candidatus Brocadiales</taxon>
        <taxon>Candidatus Scalinduaceae</taxon>
        <taxon>Candidatus Scalindua</taxon>
    </lineage>
</organism>
<dbReference type="InterPro" id="IPR023023">
    <property type="entry name" value="dNTPase_2"/>
</dbReference>
<gene>
    <name evidence="4" type="ORF">SCARUB_03248</name>
</gene>
<name>A0A1E3X7T3_9BACT</name>
<dbReference type="HAMAP" id="MF_01212">
    <property type="entry name" value="dGTPase_type2"/>
    <property type="match status" value="1"/>
</dbReference>
<accession>A0A1E3X7T3</accession>
<dbReference type="CDD" id="cd00077">
    <property type="entry name" value="HDc"/>
    <property type="match status" value="1"/>
</dbReference>
<dbReference type="NCBIfam" id="TIGR01353">
    <property type="entry name" value="dGTP_triPase"/>
    <property type="match status" value="1"/>
</dbReference>
<dbReference type="Gene3D" id="1.10.3210.10">
    <property type="entry name" value="Hypothetical protein af1432"/>
    <property type="match status" value="1"/>
</dbReference>
<dbReference type="PANTHER" id="PTHR11373:SF32">
    <property type="entry name" value="DEOXYGUANOSINETRIPHOSPHATE TRIPHOSPHOHYDROLASE"/>
    <property type="match status" value="1"/>
</dbReference>
<sequence>MFYSKNDEKRILRLKLRTLPFEEYRTEWRRDYARIIHCPAFRRLQGKTQLYPGFESDFFRNRLTHSLEVAQIAKSIAVKLNYDLEKLSGDKYYIEPDIVALAALAHDLGHPPFGHLGEEILDQLMINEGGFEGNAQTLRILTKLEKREKKKELDIDNRIGLNLTYRSLASILKYDRKIPFKKSERKTLLKEGAIKKIAPVKGYYSNSADLVKKIKLYVTGKKDYQGNFKTIECQIMDIADDISYSTHDLEDSFKAGFLNPTDILFAKDKLIKKVSEKIKLSLGKNLSMEDVREIIRSIFGELITLCEIRGKIKQKDLLNISLTTAKMINYASKSLVEKGHDRVAFTSRLIGRFIRSIEIDKINKTIPALTTIKVKPDERLEIEVLKRLIFESQTESPKLKIVAYRGKNIIVTIFKALTKNKGFELLPEDFRDLYLRFSKKSEKKRTICDFISGMTDRYALEFYARLLSESPQTIFKPP</sequence>
<dbReference type="Pfam" id="PF01966">
    <property type="entry name" value="HD"/>
    <property type="match status" value="1"/>
</dbReference>
<dbReference type="SUPFAM" id="SSF109604">
    <property type="entry name" value="HD-domain/PDEase-like"/>
    <property type="match status" value="1"/>
</dbReference>
<dbReference type="PROSITE" id="PS51831">
    <property type="entry name" value="HD"/>
    <property type="match status" value="1"/>
</dbReference>
<dbReference type="PANTHER" id="PTHR11373">
    <property type="entry name" value="DEOXYNUCLEOSIDE TRIPHOSPHATE TRIPHOSPHOHYDROLASE"/>
    <property type="match status" value="1"/>
</dbReference>
<dbReference type="EMBL" id="MAYW01000104">
    <property type="protein sequence ID" value="ODS31642.1"/>
    <property type="molecule type" value="Genomic_DNA"/>
</dbReference>
<evidence type="ECO:0000256" key="1">
    <source>
        <dbReference type="ARBA" id="ARBA00022801"/>
    </source>
</evidence>
<proteinExistence type="inferred from homology"/>
<evidence type="ECO:0000259" key="3">
    <source>
        <dbReference type="PROSITE" id="PS51831"/>
    </source>
</evidence>
<evidence type="ECO:0000313" key="4">
    <source>
        <dbReference type="EMBL" id="ODS31642.1"/>
    </source>
</evidence>
<dbReference type="Proteomes" id="UP000094056">
    <property type="component" value="Unassembled WGS sequence"/>
</dbReference>
<dbReference type="InterPro" id="IPR050135">
    <property type="entry name" value="dGTPase-like"/>
</dbReference>
<dbReference type="SMART" id="SM00471">
    <property type="entry name" value="HDc"/>
    <property type="match status" value="1"/>
</dbReference>
<protein>
    <recommendedName>
        <fullName evidence="2">Deoxyguanosinetriphosphate triphosphohydrolase-like protein</fullName>
    </recommendedName>
</protein>
<dbReference type="InterPro" id="IPR026875">
    <property type="entry name" value="PHydrolase_assoc_dom"/>
</dbReference>
<evidence type="ECO:0000313" key="5">
    <source>
        <dbReference type="Proteomes" id="UP000094056"/>
    </source>
</evidence>
<dbReference type="InterPro" id="IPR006261">
    <property type="entry name" value="dGTPase"/>
</dbReference>
<dbReference type="Pfam" id="PF13286">
    <property type="entry name" value="HD_assoc"/>
    <property type="match status" value="1"/>
</dbReference>
<feature type="domain" description="HD" evidence="3">
    <location>
        <begin position="62"/>
        <end position="245"/>
    </location>
</feature>
<keyword evidence="1 2" id="KW-0378">Hydrolase</keyword>
<reference evidence="4 5" key="1">
    <citation type="submission" date="2016-07" db="EMBL/GenBank/DDBJ databases">
        <title>Draft genome of Scalindua rubra, obtained from a brine-seawater interface in the Red Sea, sheds light on salt adaptation in anammox bacteria.</title>
        <authorList>
            <person name="Speth D.R."/>
            <person name="Lagkouvardos I."/>
            <person name="Wang Y."/>
            <person name="Qian P.-Y."/>
            <person name="Dutilh B.E."/>
            <person name="Jetten M.S."/>
        </authorList>
    </citation>
    <scope>NUCLEOTIDE SEQUENCE [LARGE SCALE GENOMIC DNA]</scope>
    <source>
        <strain evidence="4">BSI-1</strain>
    </source>
</reference>